<feature type="region of interest" description="Disordered" evidence="2">
    <location>
        <begin position="128"/>
        <end position="154"/>
    </location>
</feature>
<reference evidence="3 4" key="1">
    <citation type="journal article" date="2017" name="Curr. Biol.">
        <title>Genome architecture and evolution of a unichromosomal asexual nematode.</title>
        <authorList>
            <person name="Fradin H."/>
            <person name="Zegar C."/>
            <person name="Gutwein M."/>
            <person name="Lucas J."/>
            <person name="Kovtun M."/>
            <person name="Corcoran D."/>
            <person name="Baugh L.R."/>
            <person name="Kiontke K."/>
            <person name="Gunsalus K."/>
            <person name="Fitch D.H."/>
            <person name="Piano F."/>
        </authorList>
    </citation>
    <scope>NUCLEOTIDE SEQUENCE [LARGE SCALE GENOMIC DNA]</scope>
    <source>
        <strain evidence="3">PF1309</strain>
    </source>
</reference>
<accession>A0A2A2KG61</accession>
<dbReference type="EMBL" id="LIAE01008680">
    <property type="protein sequence ID" value="PAV72964.1"/>
    <property type="molecule type" value="Genomic_DNA"/>
</dbReference>
<evidence type="ECO:0000313" key="3">
    <source>
        <dbReference type="EMBL" id="PAV72964.1"/>
    </source>
</evidence>
<dbReference type="AlphaFoldDB" id="A0A2A2KG61"/>
<protein>
    <submittedName>
        <fullName evidence="3">Uncharacterized protein</fullName>
    </submittedName>
</protein>
<dbReference type="STRING" id="2018661.A0A2A2KG61"/>
<evidence type="ECO:0000256" key="1">
    <source>
        <dbReference type="SAM" id="Coils"/>
    </source>
</evidence>
<proteinExistence type="predicted"/>
<feature type="coiled-coil region" evidence="1">
    <location>
        <begin position="18"/>
        <end position="80"/>
    </location>
</feature>
<gene>
    <name evidence="3" type="ORF">WR25_09805</name>
</gene>
<dbReference type="Proteomes" id="UP000218231">
    <property type="component" value="Unassembled WGS sequence"/>
</dbReference>
<evidence type="ECO:0000313" key="4">
    <source>
        <dbReference type="Proteomes" id="UP000218231"/>
    </source>
</evidence>
<sequence length="178" mass="20176">MSGRPPAGPKIDDVVKYMEKLQAEKRSAELSVQKFANDRDRVDEQIENLRAKRNDIEARLQMEKERFERLDRTIVRAEETLGKLVDSSKTLADFVKREISSGTPDRGAISVAVSCWIREFISNYREAGDKHRQPNGSAYPLHSTPVGKPSLDVSGQCLEQSIPHSHADRCPRLRQEGF</sequence>
<organism evidence="3 4">
    <name type="scientific">Diploscapter pachys</name>
    <dbReference type="NCBI Taxonomy" id="2018661"/>
    <lineage>
        <taxon>Eukaryota</taxon>
        <taxon>Metazoa</taxon>
        <taxon>Ecdysozoa</taxon>
        <taxon>Nematoda</taxon>
        <taxon>Chromadorea</taxon>
        <taxon>Rhabditida</taxon>
        <taxon>Rhabditina</taxon>
        <taxon>Rhabditomorpha</taxon>
        <taxon>Rhabditoidea</taxon>
        <taxon>Rhabditidae</taxon>
        <taxon>Diploscapter</taxon>
    </lineage>
</organism>
<evidence type="ECO:0000256" key="2">
    <source>
        <dbReference type="SAM" id="MobiDB-lite"/>
    </source>
</evidence>
<keyword evidence="4" id="KW-1185">Reference proteome</keyword>
<name>A0A2A2KG61_9BILA</name>
<dbReference type="OrthoDB" id="295355at2759"/>
<comment type="caution">
    <text evidence="3">The sequence shown here is derived from an EMBL/GenBank/DDBJ whole genome shotgun (WGS) entry which is preliminary data.</text>
</comment>
<keyword evidence="1" id="KW-0175">Coiled coil</keyword>